<dbReference type="GO" id="GO:1990904">
    <property type="term" value="C:ribonucleoprotein complex"/>
    <property type="evidence" value="ECO:0007669"/>
    <property type="project" value="UniProtKB-KW"/>
</dbReference>
<dbReference type="SUPFAM" id="SSF55658">
    <property type="entry name" value="L9 N-domain-like"/>
    <property type="match status" value="1"/>
</dbReference>
<protein>
    <recommendedName>
        <fullName evidence="4">Large ribosomal subunit protein bL9</fullName>
    </recommendedName>
</protein>
<dbReference type="InterPro" id="IPR020070">
    <property type="entry name" value="Ribosomal_bL9_N"/>
</dbReference>
<keyword evidence="3" id="KW-0687">Ribonucleoprotein</keyword>
<reference evidence="7" key="1">
    <citation type="submission" date="2016-01" db="EMBL/GenBank/DDBJ databases">
        <authorList>
            <person name="Husnik F."/>
        </authorList>
    </citation>
    <scope>NUCLEOTIDE SEQUENCE [LARGE SCALE GENOMIC DNA]</scope>
</reference>
<keyword evidence="2 6" id="KW-0689">Ribosomal protein</keyword>
<feature type="domain" description="Ribosomal protein L9" evidence="5">
    <location>
        <begin position="1"/>
        <end position="38"/>
    </location>
</feature>
<evidence type="ECO:0000313" key="6">
    <source>
        <dbReference type="EMBL" id="CUX76698.1"/>
    </source>
</evidence>
<dbReference type="InterPro" id="IPR036935">
    <property type="entry name" value="Ribosomal_bL9_N_sf"/>
</dbReference>
<dbReference type="GO" id="GO:0005840">
    <property type="term" value="C:ribosome"/>
    <property type="evidence" value="ECO:0007669"/>
    <property type="project" value="UniProtKB-KW"/>
</dbReference>
<dbReference type="GO" id="GO:0003735">
    <property type="term" value="F:structural constituent of ribosome"/>
    <property type="evidence" value="ECO:0007669"/>
    <property type="project" value="InterPro"/>
</dbReference>
<proteinExistence type="inferred from homology"/>
<name>A0A143WP46_TREPR</name>
<dbReference type="Pfam" id="PF01281">
    <property type="entry name" value="Ribosomal_L9_N"/>
    <property type="match status" value="1"/>
</dbReference>
<dbReference type="InterPro" id="IPR000244">
    <property type="entry name" value="Ribosomal_bL9"/>
</dbReference>
<comment type="similarity">
    <text evidence="1">Belongs to the bacterial ribosomal protein bL9 family.</text>
</comment>
<evidence type="ECO:0000256" key="3">
    <source>
        <dbReference type="ARBA" id="ARBA00023274"/>
    </source>
</evidence>
<evidence type="ECO:0000259" key="5">
    <source>
        <dbReference type="Pfam" id="PF01281"/>
    </source>
</evidence>
<dbReference type="Proteomes" id="UP000075242">
    <property type="component" value="Chromosome I"/>
</dbReference>
<evidence type="ECO:0000256" key="4">
    <source>
        <dbReference type="ARBA" id="ARBA00035292"/>
    </source>
</evidence>
<evidence type="ECO:0000313" key="7">
    <source>
        <dbReference type="Proteomes" id="UP000075242"/>
    </source>
</evidence>
<dbReference type="InterPro" id="IPR009027">
    <property type="entry name" value="Ribosomal_bL9/RNase_H1_N"/>
</dbReference>
<organism evidence="6 7">
    <name type="scientific">Tremblaya princeps</name>
    <dbReference type="NCBI Taxonomy" id="189385"/>
    <lineage>
        <taxon>Bacteria</taxon>
        <taxon>Pseudomonadati</taxon>
        <taxon>Pseudomonadota</taxon>
        <taxon>Betaproteobacteria</taxon>
        <taxon>Candidatus Tremblayella</taxon>
    </lineage>
</organism>
<gene>
    <name evidence="6" type="primary">rplI</name>
    <name evidence="6" type="ORF">MHIR_TP00066</name>
</gene>
<dbReference type="Gene3D" id="3.40.5.10">
    <property type="entry name" value="Ribosomal protein L9, N-terminal domain"/>
    <property type="match status" value="1"/>
</dbReference>
<sequence>MKVILLCDIGRLGSAGDVVTVRRGHAMNMLLPSGAAVACGRARSGAPARREAAPISIAPRYLFLRREAEVSIRPRDVVSLLRAFGVCVWIDQVDIVPPTRGYGEHTALIRSPRGVTHSVRVRVTRTGEG</sequence>
<evidence type="ECO:0000256" key="1">
    <source>
        <dbReference type="ARBA" id="ARBA00010605"/>
    </source>
</evidence>
<dbReference type="EMBL" id="LN999011">
    <property type="protein sequence ID" value="CUX76698.1"/>
    <property type="molecule type" value="Genomic_DNA"/>
</dbReference>
<dbReference type="GO" id="GO:0006412">
    <property type="term" value="P:translation"/>
    <property type="evidence" value="ECO:0007669"/>
    <property type="project" value="InterPro"/>
</dbReference>
<dbReference type="PATRIC" id="fig|189385.8.peg.71"/>
<accession>A0A143WP46</accession>
<dbReference type="PANTHER" id="PTHR21368">
    <property type="entry name" value="50S RIBOSOMAL PROTEIN L9"/>
    <property type="match status" value="1"/>
</dbReference>
<dbReference type="AlphaFoldDB" id="A0A143WP46"/>
<evidence type="ECO:0000256" key="2">
    <source>
        <dbReference type="ARBA" id="ARBA00022980"/>
    </source>
</evidence>